<gene>
    <name evidence="1" type="ORF">EYF80_020445</name>
</gene>
<accession>A0A4Z2HWA8</accession>
<sequence>MGLDVFTGDGEEHAVVVERGVHARAPVAAVVVVVLGRLPNVLKAEAFARFRDGENFVDLLPQGVVGELFQDGVRRVAEGGLPGGRVDEQTVHFLRCGPLVWGQPAELQDLVPAATRADVRLMAERSDSIVSHFDSEISGEVAVPQSQITMRA</sequence>
<dbReference type="EMBL" id="SRLO01000177">
    <property type="protein sequence ID" value="TNN69294.1"/>
    <property type="molecule type" value="Genomic_DNA"/>
</dbReference>
<name>A0A4Z2HWA8_9TELE</name>
<comment type="caution">
    <text evidence="1">The sequence shown here is derived from an EMBL/GenBank/DDBJ whole genome shotgun (WGS) entry which is preliminary data.</text>
</comment>
<evidence type="ECO:0000313" key="2">
    <source>
        <dbReference type="Proteomes" id="UP000314294"/>
    </source>
</evidence>
<protein>
    <submittedName>
        <fullName evidence="1">Uncharacterized protein</fullName>
    </submittedName>
</protein>
<proteinExistence type="predicted"/>
<dbReference type="AlphaFoldDB" id="A0A4Z2HWA8"/>
<dbReference type="Proteomes" id="UP000314294">
    <property type="component" value="Unassembled WGS sequence"/>
</dbReference>
<organism evidence="1 2">
    <name type="scientific">Liparis tanakae</name>
    <name type="common">Tanaka's snailfish</name>
    <dbReference type="NCBI Taxonomy" id="230148"/>
    <lineage>
        <taxon>Eukaryota</taxon>
        <taxon>Metazoa</taxon>
        <taxon>Chordata</taxon>
        <taxon>Craniata</taxon>
        <taxon>Vertebrata</taxon>
        <taxon>Euteleostomi</taxon>
        <taxon>Actinopterygii</taxon>
        <taxon>Neopterygii</taxon>
        <taxon>Teleostei</taxon>
        <taxon>Neoteleostei</taxon>
        <taxon>Acanthomorphata</taxon>
        <taxon>Eupercaria</taxon>
        <taxon>Perciformes</taxon>
        <taxon>Cottioidei</taxon>
        <taxon>Cottales</taxon>
        <taxon>Liparidae</taxon>
        <taxon>Liparis</taxon>
    </lineage>
</organism>
<reference evidence="1 2" key="1">
    <citation type="submission" date="2019-03" db="EMBL/GenBank/DDBJ databases">
        <title>First draft genome of Liparis tanakae, snailfish: a comprehensive survey of snailfish specific genes.</title>
        <authorList>
            <person name="Kim W."/>
            <person name="Song I."/>
            <person name="Jeong J.-H."/>
            <person name="Kim D."/>
            <person name="Kim S."/>
            <person name="Ryu S."/>
            <person name="Song J.Y."/>
            <person name="Lee S.K."/>
        </authorList>
    </citation>
    <scope>NUCLEOTIDE SEQUENCE [LARGE SCALE GENOMIC DNA]</scope>
    <source>
        <tissue evidence="1">Muscle</tissue>
    </source>
</reference>
<evidence type="ECO:0000313" key="1">
    <source>
        <dbReference type="EMBL" id="TNN69294.1"/>
    </source>
</evidence>
<keyword evidence="2" id="KW-1185">Reference proteome</keyword>